<dbReference type="RefSeq" id="WP_159822536.1">
    <property type="nucleotide sequence ID" value="NZ_CABWNB010000002.1"/>
</dbReference>
<proteinExistence type="predicted"/>
<accession>A0A841R5B4</accession>
<evidence type="ECO:0000313" key="1">
    <source>
        <dbReference type="EMBL" id="MBB6478229.1"/>
    </source>
</evidence>
<protein>
    <submittedName>
        <fullName evidence="1">Uncharacterized protein</fullName>
    </submittedName>
</protein>
<reference evidence="1 2" key="1">
    <citation type="submission" date="2020-08" db="EMBL/GenBank/DDBJ databases">
        <title>Genomic Encyclopedia of Type Strains, Phase IV (KMG-IV): sequencing the most valuable type-strain genomes for metagenomic binning, comparative biology and taxonomic classification.</title>
        <authorList>
            <person name="Goeker M."/>
        </authorList>
    </citation>
    <scope>NUCLEOTIDE SEQUENCE [LARGE SCALE GENOMIC DNA]</scope>
    <source>
        <strain evidence="1 2">DSM 21255</strain>
    </source>
</reference>
<sequence length="52" mass="5677">MEALIFGRLGRRNVDTMSANECRARLDAAGIPYADDATLAQLRRAVKELEGA</sequence>
<dbReference type="GeneID" id="93486554"/>
<name>A0A841R5B4_9FIRM</name>
<keyword evidence="2" id="KW-1185">Reference proteome</keyword>
<dbReference type="Proteomes" id="UP000591941">
    <property type="component" value="Unassembled WGS sequence"/>
</dbReference>
<comment type="caution">
    <text evidence="1">The sequence shown here is derived from an EMBL/GenBank/DDBJ whole genome shotgun (WGS) entry which is preliminary data.</text>
</comment>
<evidence type="ECO:0000313" key="2">
    <source>
        <dbReference type="Proteomes" id="UP000591941"/>
    </source>
</evidence>
<gene>
    <name evidence="1" type="ORF">HNR45_001299</name>
</gene>
<dbReference type="EMBL" id="JACHHI010000006">
    <property type="protein sequence ID" value="MBB6478229.1"/>
    <property type="molecule type" value="Genomic_DNA"/>
</dbReference>
<dbReference type="AlphaFoldDB" id="A0A841R5B4"/>
<organism evidence="1 2">
    <name type="scientific">Negativicoccus succinicivorans</name>
    <dbReference type="NCBI Taxonomy" id="620903"/>
    <lineage>
        <taxon>Bacteria</taxon>
        <taxon>Bacillati</taxon>
        <taxon>Bacillota</taxon>
        <taxon>Negativicutes</taxon>
        <taxon>Veillonellales</taxon>
        <taxon>Veillonellaceae</taxon>
        <taxon>Negativicoccus</taxon>
    </lineage>
</organism>